<accession>B6IQT3</accession>
<evidence type="ECO:0000256" key="1">
    <source>
        <dbReference type="SAM" id="Phobius"/>
    </source>
</evidence>
<evidence type="ECO:0000259" key="2">
    <source>
        <dbReference type="Pfam" id="PF09335"/>
    </source>
</evidence>
<dbReference type="PANTHER" id="PTHR42709">
    <property type="entry name" value="ALKALINE PHOSPHATASE LIKE PROTEIN"/>
    <property type="match status" value="1"/>
</dbReference>
<dbReference type="Pfam" id="PF09335">
    <property type="entry name" value="VTT_dom"/>
    <property type="match status" value="1"/>
</dbReference>
<dbReference type="RefSeq" id="WP_012565611.1">
    <property type="nucleotide sequence ID" value="NC_011420.2"/>
</dbReference>
<proteinExistence type="predicted"/>
<organism evidence="3 4">
    <name type="scientific">Rhodospirillum centenum (strain ATCC 51521 / SW)</name>
    <dbReference type="NCBI Taxonomy" id="414684"/>
    <lineage>
        <taxon>Bacteria</taxon>
        <taxon>Pseudomonadati</taxon>
        <taxon>Pseudomonadota</taxon>
        <taxon>Alphaproteobacteria</taxon>
        <taxon>Rhodospirillales</taxon>
        <taxon>Rhodospirillaceae</taxon>
        <taxon>Rhodospirillum</taxon>
    </lineage>
</organism>
<dbReference type="InterPro" id="IPR032816">
    <property type="entry name" value="VTT_dom"/>
</dbReference>
<dbReference type="HOGENOM" id="CLU_125997_0_0_5"/>
<protein>
    <recommendedName>
        <fullName evidence="2">VTT domain-containing protein</fullName>
    </recommendedName>
</protein>
<dbReference type="STRING" id="414684.RC1_0379"/>
<reference evidence="3 4" key="1">
    <citation type="journal article" date="2010" name="BMC Genomics">
        <title>Metabolic flexibility revealed in the genome of the cyst-forming alpha-1 proteobacterium Rhodospirillum centenum.</title>
        <authorList>
            <person name="Lu Y.K."/>
            <person name="Marden J."/>
            <person name="Han M."/>
            <person name="Swingley W.D."/>
            <person name="Mastrian S.D."/>
            <person name="Chowdhury S.R."/>
            <person name="Hao J."/>
            <person name="Helmy T."/>
            <person name="Kim S."/>
            <person name="Kurdoglu A.A."/>
            <person name="Matthies H.J."/>
            <person name="Rollo D."/>
            <person name="Stothard P."/>
            <person name="Blankenship R.E."/>
            <person name="Bauer C.E."/>
            <person name="Touchman J.W."/>
        </authorList>
    </citation>
    <scope>NUCLEOTIDE SEQUENCE [LARGE SCALE GENOMIC DNA]</scope>
    <source>
        <strain evidence="4">ATCC 51521 / SW</strain>
    </source>
</reference>
<name>B6IQT3_RHOCS</name>
<keyword evidence="1" id="KW-0812">Transmembrane</keyword>
<feature type="domain" description="VTT" evidence="2">
    <location>
        <begin position="31"/>
        <end position="144"/>
    </location>
</feature>
<dbReference type="KEGG" id="rce:RC1_0379"/>
<keyword evidence="1" id="KW-1133">Transmembrane helix</keyword>
<dbReference type="EMBL" id="CP000613">
    <property type="protein sequence ID" value="ACI97819.1"/>
    <property type="molecule type" value="Genomic_DNA"/>
</dbReference>
<feature type="transmembrane region" description="Helical" evidence="1">
    <location>
        <begin position="46"/>
        <end position="67"/>
    </location>
</feature>
<dbReference type="Proteomes" id="UP000001591">
    <property type="component" value="Chromosome"/>
</dbReference>
<evidence type="ECO:0000313" key="4">
    <source>
        <dbReference type="Proteomes" id="UP000001591"/>
    </source>
</evidence>
<dbReference type="InterPro" id="IPR051311">
    <property type="entry name" value="DedA_domain"/>
</dbReference>
<keyword evidence="1" id="KW-0472">Membrane</keyword>
<sequence>MTAVAALLADPVLWSLFGAAFAAATLVPAQSEILLVTLLLQSDRDPWLLVTVATVGNTLGSCVNWALGRFLRHMADKPWFPAPHKALARAERVYNRWGLPSLLLAWVPVLGDPLTVVAGSLRVPFLPFVVLVGLGKGARYGVLALGTLGWF</sequence>
<dbReference type="eggNOG" id="COG1238">
    <property type="taxonomic scope" value="Bacteria"/>
</dbReference>
<keyword evidence="4" id="KW-1185">Reference proteome</keyword>
<dbReference type="PANTHER" id="PTHR42709:SF4">
    <property type="entry name" value="INNER MEMBRANE PROTEIN YQAA"/>
    <property type="match status" value="1"/>
</dbReference>
<evidence type="ECO:0000313" key="3">
    <source>
        <dbReference type="EMBL" id="ACI97819.1"/>
    </source>
</evidence>
<dbReference type="AlphaFoldDB" id="B6IQT3"/>
<gene>
    <name evidence="3" type="ordered locus">RC1_0379</name>
</gene>